<keyword evidence="6" id="KW-1185">Reference proteome</keyword>
<proteinExistence type="predicted"/>
<dbReference type="SUPFAM" id="SSF47413">
    <property type="entry name" value="lambda repressor-like DNA-binding domains"/>
    <property type="match status" value="1"/>
</dbReference>
<protein>
    <submittedName>
        <fullName evidence="5">Transcriptional regulator, LacI family</fullName>
    </submittedName>
</protein>
<dbReference type="PROSITE" id="PS00356">
    <property type="entry name" value="HTH_LACI_1"/>
    <property type="match status" value="1"/>
</dbReference>
<dbReference type="CDD" id="cd06267">
    <property type="entry name" value="PBP1_LacI_sugar_binding-like"/>
    <property type="match status" value="1"/>
</dbReference>
<dbReference type="SUPFAM" id="SSF53822">
    <property type="entry name" value="Periplasmic binding protein-like I"/>
    <property type="match status" value="1"/>
</dbReference>
<dbReference type="Pfam" id="PF13377">
    <property type="entry name" value="Peripla_BP_3"/>
    <property type="match status" value="1"/>
</dbReference>
<evidence type="ECO:0000256" key="1">
    <source>
        <dbReference type="ARBA" id="ARBA00023015"/>
    </source>
</evidence>
<evidence type="ECO:0000313" key="6">
    <source>
        <dbReference type="Proteomes" id="UP000199391"/>
    </source>
</evidence>
<sequence length="347" mass="37285">MTKSKPPHAPSSITLHDVAARAGVSAMTASRALSGEGAVSRRSKSKVMAAAVALDYVPNVSARVMRGARSNVLGIMLNDLTSAHLSASVMEISKAVRSHNRDLVIYNMFYTNEAPREGSSVNLLGGVCDGFLVLQGITDNLLRVLEKSPKPIVLVNFWRTPTSLPVVRADNFISARDAVRHLLELGHKRIAFIGGTQNSGQSSQRQQGYMAALAEQGIQPPPQWLETGNFSHLSGLEAGKRLLNLRERPTAIFAASDMVAFGVMEAARAAGLRLPQDLSIVGYDDTDAAALADPPLTSIRPPLQRLAEAAVQELIARIENSSQQHSCIELPSEVVIRASTAPCIVRR</sequence>
<dbReference type="InterPro" id="IPR046335">
    <property type="entry name" value="LacI/GalR-like_sensor"/>
</dbReference>
<dbReference type="InterPro" id="IPR010982">
    <property type="entry name" value="Lambda_DNA-bd_dom_sf"/>
</dbReference>
<dbReference type="PROSITE" id="PS50932">
    <property type="entry name" value="HTH_LACI_2"/>
    <property type="match status" value="1"/>
</dbReference>
<dbReference type="Proteomes" id="UP000199391">
    <property type="component" value="Unassembled WGS sequence"/>
</dbReference>
<dbReference type="GO" id="GO:0003700">
    <property type="term" value="F:DNA-binding transcription factor activity"/>
    <property type="evidence" value="ECO:0007669"/>
    <property type="project" value="TreeGrafter"/>
</dbReference>
<evidence type="ECO:0000256" key="3">
    <source>
        <dbReference type="ARBA" id="ARBA00023163"/>
    </source>
</evidence>
<dbReference type="RefSeq" id="WP_093558287.1">
    <property type="nucleotide sequence ID" value="NZ_FPBO01000029.1"/>
</dbReference>
<dbReference type="PANTHER" id="PTHR30146:SF153">
    <property type="entry name" value="LACTOSE OPERON REPRESSOR"/>
    <property type="match status" value="1"/>
</dbReference>
<keyword evidence="3" id="KW-0804">Transcription</keyword>
<dbReference type="OrthoDB" id="9805642at2"/>
<dbReference type="InterPro" id="IPR000843">
    <property type="entry name" value="HTH_LacI"/>
</dbReference>
<dbReference type="CDD" id="cd01392">
    <property type="entry name" value="HTH_LacI"/>
    <property type="match status" value="1"/>
</dbReference>
<dbReference type="GO" id="GO:0000976">
    <property type="term" value="F:transcription cis-regulatory region binding"/>
    <property type="evidence" value="ECO:0007669"/>
    <property type="project" value="TreeGrafter"/>
</dbReference>
<dbReference type="Pfam" id="PF00356">
    <property type="entry name" value="LacI"/>
    <property type="match status" value="1"/>
</dbReference>
<dbReference type="EMBL" id="FPBO01000029">
    <property type="protein sequence ID" value="SFV09026.1"/>
    <property type="molecule type" value="Genomic_DNA"/>
</dbReference>
<evidence type="ECO:0000313" key="5">
    <source>
        <dbReference type="EMBL" id="SFV09026.1"/>
    </source>
</evidence>
<keyword evidence="1" id="KW-0805">Transcription regulation</keyword>
<accession>A0A1I7LHA4</accession>
<evidence type="ECO:0000259" key="4">
    <source>
        <dbReference type="PROSITE" id="PS50932"/>
    </source>
</evidence>
<keyword evidence="2" id="KW-0238">DNA-binding</keyword>
<feature type="domain" description="HTH lacI-type" evidence="4">
    <location>
        <begin position="13"/>
        <end position="67"/>
    </location>
</feature>
<dbReference type="Gene3D" id="3.40.50.2300">
    <property type="match status" value="2"/>
</dbReference>
<reference evidence="6" key="1">
    <citation type="submission" date="2016-10" db="EMBL/GenBank/DDBJ databases">
        <authorList>
            <person name="Varghese N."/>
            <person name="Submissions S."/>
        </authorList>
    </citation>
    <scope>NUCLEOTIDE SEQUENCE [LARGE SCALE GENOMIC DNA]</scope>
    <source>
        <strain evidence="6">CGMCC 1.11014</strain>
    </source>
</reference>
<dbReference type="Gene3D" id="1.10.260.40">
    <property type="entry name" value="lambda repressor-like DNA-binding domains"/>
    <property type="match status" value="1"/>
</dbReference>
<dbReference type="SMART" id="SM00354">
    <property type="entry name" value="HTH_LACI"/>
    <property type="match status" value="1"/>
</dbReference>
<dbReference type="PANTHER" id="PTHR30146">
    <property type="entry name" value="LACI-RELATED TRANSCRIPTIONAL REPRESSOR"/>
    <property type="match status" value="1"/>
</dbReference>
<gene>
    <name evidence="5" type="ORF">SAMN05216552_102916</name>
</gene>
<organism evidence="5 6">
    <name type="scientific">Pseudoduganella namucuonensis</name>
    <dbReference type="NCBI Taxonomy" id="1035707"/>
    <lineage>
        <taxon>Bacteria</taxon>
        <taxon>Pseudomonadati</taxon>
        <taxon>Pseudomonadota</taxon>
        <taxon>Betaproteobacteria</taxon>
        <taxon>Burkholderiales</taxon>
        <taxon>Oxalobacteraceae</taxon>
        <taxon>Telluria group</taxon>
        <taxon>Pseudoduganella</taxon>
    </lineage>
</organism>
<dbReference type="STRING" id="1035707.SAMN05216552_102916"/>
<name>A0A1I7LHA4_9BURK</name>
<evidence type="ECO:0000256" key="2">
    <source>
        <dbReference type="ARBA" id="ARBA00023125"/>
    </source>
</evidence>
<dbReference type="AlphaFoldDB" id="A0A1I7LHA4"/>
<dbReference type="InterPro" id="IPR028082">
    <property type="entry name" value="Peripla_BP_I"/>
</dbReference>